<proteinExistence type="predicted"/>
<evidence type="ECO:0000256" key="1">
    <source>
        <dbReference type="SAM" id="MobiDB-lite"/>
    </source>
</evidence>
<evidence type="ECO:0000313" key="2">
    <source>
        <dbReference type="EMBL" id="GMF48160.1"/>
    </source>
</evidence>
<feature type="compositionally biased region" description="Acidic residues" evidence="1">
    <location>
        <begin position="120"/>
        <end position="134"/>
    </location>
</feature>
<protein>
    <submittedName>
        <fullName evidence="2">Unnamed protein product</fullName>
    </submittedName>
</protein>
<accession>A0A9W6XVT4</accession>
<gene>
    <name evidence="2" type="ORF">Pfra01_001848100</name>
</gene>
<organism evidence="2 3">
    <name type="scientific">Phytophthora fragariaefolia</name>
    <dbReference type="NCBI Taxonomy" id="1490495"/>
    <lineage>
        <taxon>Eukaryota</taxon>
        <taxon>Sar</taxon>
        <taxon>Stramenopiles</taxon>
        <taxon>Oomycota</taxon>
        <taxon>Peronosporomycetes</taxon>
        <taxon>Peronosporales</taxon>
        <taxon>Peronosporaceae</taxon>
        <taxon>Phytophthora</taxon>
    </lineage>
</organism>
<evidence type="ECO:0000313" key="3">
    <source>
        <dbReference type="Proteomes" id="UP001165121"/>
    </source>
</evidence>
<dbReference type="EMBL" id="BSXT01002283">
    <property type="protein sequence ID" value="GMF48160.1"/>
    <property type="molecule type" value="Genomic_DNA"/>
</dbReference>
<dbReference type="AlphaFoldDB" id="A0A9W6XVT4"/>
<keyword evidence="3" id="KW-1185">Reference proteome</keyword>
<name>A0A9W6XVT4_9STRA</name>
<dbReference type="Proteomes" id="UP001165121">
    <property type="component" value="Unassembled WGS sequence"/>
</dbReference>
<dbReference type="OrthoDB" id="107964at2759"/>
<sequence>MPKLSMKSAWAVKMPSDTVSFKSAGKAYAYSRKRRVDDHHVQQWSPAVCQSRWTLHFKRYKKTRDQLNNQTGFGLTEEMRAQGVTLRFTVEKSYRFYYRINEVFGGQSNVEPLSHTTIPEQEDHDVDWDDEDDVSLPGNLEVSRTPDADSHPLAHNTTQEPPWLDFGLTHDKLQLLDPDFLPLPSAAEPDEPISGSAAATTTRTSRVYTDAANMRLEFSAKRLK</sequence>
<comment type="caution">
    <text evidence="2">The sequence shown here is derived from an EMBL/GenBank/DDBJ whole genome shotgun (WGS) entry which is preliminary data.</text>
</comment>
<reference evidence="2" key="1">
    <citation type="submission" date="2023-04" db="EMBL/GenBank/DDBJ databases">
        <title>Phytophthora fragariaefolia NBRC 109709.</title>
        <authorList>
            <person name="Ichikawa N."/>
            <person name="Sato H."/>
            <person name="Tonouchi N."/>
        </authorList>
    </citation>
    <scope>NUCLEOTIDE SEQUENCE</scope>
    <source>
        <strain evidence="2">NBRC 109709</strain>
    </source>
</reference>
<feature type="region of interest" description="Disordered" evidence="1">
    <location>
        <begin position="119"/>
        <end position="164"/>
    </location>
</feature>